<evidence type="ECO:0000313" key="4">
    <source>
        <dbReference type="Proteomes" id="UP000499080"/>
    </source>
</evidence>
<keyword evidence="4" id="KW-1185">Reference proteome</keyword>
<feature type="non-terminal residue" evidence="3">
    <location>
        <position position="1"/>
    </location>
</feature>
<name>A0A4Y2M3U3_ARAVE</name>
<gene>
    <name evidence="3" type="ORF">AVEN_207304_1</name>
    <name evidence="1" type="ORF">AVEN_241641_1</name>
    <name evidence="2" type="ORF">AVEN_41351_1</name>
</gene>
<dbReference type="Proteomes" id="UP000499080">
    <property type="component" value="Unassembled WGS sequence"/>
</dbReference>
<comment type="caution">
    <text evidence="3">The sequence shown here is derived from an EMBL/GenBank/DDBJ whole genome shotgun (WGS) entry which is preliminary data.</text>
</comment>
<evidence type="ECO:0000313" key="1">
    <source>
        <dbReference type="EMBL" id="GBN20907.1"/>
    </source>
</evidence>
<sequence>WRSECNLKCRSTPALPKHPGHLNDSRCNSSRIEAGVLIVYHQATSRSLPKAVAVFCTDVRGARLVSREPRVPPNLFDVQRSDKPTVNLRHWVGRMGPQNNFMPVAS</sequence>
<dbReference type="EMBL" id="BGPR01202198">
    <property type="protein sequence ID" value="GBN20907.1"/>
    <property type="molecule type" value="Genomic_DNA"/>
</dbReference>
<reference evidence="3 4" key="1">
    <citation type="journal article" date="2019" name="Sci. Rep.">
        <title>Orb-weaving spider Araneus ventricosus genome elucidates the spidroin gene catalogue.</title>
        <authorList>
            <person name="Kono N."/>
            <person name="Nakamura H."/>
            <person name="Ohtoshi R."/>
            <person name="Moran D.A.P."/>
            <person name="Shinohara A."/>
            <person name="Yoshida Y."/>
            <person name="Fujiwara M."/>
            <person name="Mori M."/>
            <person name="Tomita M."/>
            <person name="Arakawa K."/>
        </authorList>
    </citation>
    <scope>NUCLEOTIDE SEQUENCE [LARGE SCALE GENOMIC DNA]</scope>
</reference>
<organism evidence="3 4">
    <name type="scientific">Araneus ventricosus</name>
    <name type="common">Orbweaver spider</name>
    <name type="synonym">Epeira ventricosa</name>
    <dbReference type="NCBI Taxonomy" id="182803"/>
    <lineage>
        <taxon>Eukaryota</taxon>
        <taxon>Metazoa</taxon>
        <taxon>Ecdysozoa</taxon>
        <taxon>Arthropoda</taxon>
        <taxon>Chelicerata</taxon>
        <taxon>Arachnida</taxon>
        <taxon>Araneae</taxon>
        <taxon>Araneomorphae</taxon>
        <taxon>Entelegynae</taxon>
        <taxon>Araneoidea</taxon>
        <taxon>Araneidae</taxon>
        <taxon>Araneus</taxon>
    </lineage>
</organism>
<dbReference type="EMBL" id="BGPR01202218">
    <property type="protein sequence ID" value="GBN20965.1"/>
    <property type="molecule type" value="Genomic_DNA"/>
</dbReference>
<proteinExistence type="predicted"/>
<dbReference type="EMBL" id="BGPR01202269">
    <property type="protein sequence ID" value="GBN21103.1"/>
    <property type="molecule type" value="Genomic_DNA"/>
</dbReference>
<protein>
    <submittedName>
        <fullName evidence="3">Uncharacterized protein</fullName>
    </submittedName>
</protein>
<evidence type="ECO:0000313" key="2">
    <source>
        <dbReference type="EMBL" id="GBN20965.1"/>
    </source>
</evidence>
<evidence type="ECO:0000313" key="3">
    <source>
        <dbReference type="EMBL" id="GBN21103.1"/>
    </source>
</evidence>
<accession>A0A4Y2M3U3</accession>
<dbReference type="AlphaFoldDB" id="A0A4Y2M3U3"/>